<evidence type="ECO:0000259" key="9">
    <source>
        <dbReference type="Pfam" id="PF01035"/>
    </source>
</evidence>
<dbReference type="AlphaFoldDB" id="A0A0U5JP47"/>
<keyword evidence="3 8" id="KW-0489">Methyltransferase</keyword>
<keyword evidence="4 8" id="KW-0808">Transferase</keyword>
<dbReference type="InterPro" id="IPR036388">
    <property type="entry name" value="WH-like_DNA-bd_sf"/>
</dbReference>
<dbReference type="SUPFAM" id="SSF46767">
    <property type="entry name" value="Methylated DNA-protein cysteine methyltransferase, C-terminal domain"/>
    <property type="match status" value="1"/>
</dbReference>
<keyword evidence="8" id="KW-0963">Cytoplasm</keyword>
<dbReference type="EMBL" id="LN887291">
    <property type="protein sequence ID" value="CUR37838.1"/>
    <property type="molecule type" value="Genomic_DNA"/>
</dbReference>
<comment type="function">
    <text evidence="8">Involved in the cellular defense against the biological effects of O6-methylguanine (O6-MeG) and O4-methylthymine (O4-MeT) in DNA. Repairs the methylated nucleobase in DNA by stoichiometrically transferring the methyl group to a cysteine residue in the enzyme. This is a suicide reaction: the enzyme is irreversibly inactivated.</text>
</comment>
<dbReference type="PANTHER" id="PTHR10815">
    <property type="entry name" value="METHYLATED-DNA--PROTEIN-CYSTEINE METHYLTRANSFERASE"/>
    <property type="match status" value="1"/>
</dbReference>
<dbReference type="PANTHER" id="PTHR10815:SF13">
    <property type="entry name" value="METHYLATED-DNA--PROTEIN-CYSTEINE METHYLTRANSFERASE"/>
    <property type="match status" value="1"/>
</dbReference>
<dbReference type="FunFam" id="1.10.10.10:FF:000214">
    <property type="entry name" value="Methylated-DNA--protein-cysteine methyltransferase"/>
    <property type="match status" value="1"/>
</dbReference>
<comment type="subcellular location">
    <subcellularLocation>
        <location evidence="8">Cytoplasm</location>
    </subcellularLocation>
</comment>
<comment type="catalytic activity">
    <reaction evidence="1 8">
        <text>a 4-O-methyl-thymidine in DNA + L-cysteinyl-[protein] = a thymidine in DNA + S-methyl-L-cysteinyl-[protein]</text>
        <dbReference type="Rhea" id="RHEA:53428"/>
        <dbReference type="Rhea" id="RHEA-COMP:10131"/>
        <dbReference type="Rhea" id="RHEA-COMP:10132"/>
        <dbReference type="Rhea" id="RHEA-COMP:13555"/>
        <dbReference type="Rhea" id="RHEA-COMP:13556"/>
        <dbReference type="ChEBI" id="CHEBI:29950"/>
        <dbReference type="ChEBI" id="CHEBI:82612"/>
        <dbReference type="ChEBI" id="CHEBI:137386"/>
        <dbReference type="ChEBI" id="CHEBI:137387"/>
        <dbReference type="EC" id="2.1.1.63"/>
    </reaction>
</comment>
<feature type="domain" description="Methylated-DNA-[protein]-cysteine S-methyltransferase DNA binding" evidence="9">
    <location>
        <begin position="72"/>
        <end position="149"/>
    </location>
</feature>
<dbReference type="InterPro" id="IPR036631">
    <property type="entry name" value="MGMT_N_sf"/>
</dbReference>
<comment type="similarity">
    <text evidence="2 8">Belongs to the MGMT family.</text>
</comment>
<comment type="catalytic activity">
    <reaction evidence="7 8">
        <text>a 6-O-methyl-2'-deoxyguanosine in DNA + L-cysteinyl-[protein] = S-methyl-L-cysteinyl-[protein] + a 2'-deoxyguanosine in DNA</text>
        <dbReference type="Rhea" id="RHEA:24000"/>
        <dbReference type="Rhea" id="RHEA-COMP:10131"/>
        <dbReference type="Rhea" id="RHEA-COMP:10132"/>
        <dbReference type="Rhea" id="RHEA-COMP:11367"/>
        <dbReference type="Rhea" id="RHEA-COMP:11368"/>
        <dbReference type="ChEBI" id="CHEBI:29950"/>
        <dbReference type="ChEBI" id="CHEBI:82612"/>
        <dbReference type="ChEBI" id="CHEBI:85445"/>
        <dbReference type="ChEBI" id="CHEBI:85448"/>
        <dbReference type="EC" id="2.1.1.63"/>
    </reaction>
</comment>
<evidence type="ECO:0000256" key="4">
    <source>
        <dbReference type="ARBA" id="ARBA00022679"/>
    </source>
</evidence>
<dbReference type="SUPFAM" id="SSF53155">
    <property type="entry name" value="Methylated DNA-protein cysteine methyltransferase domain"/>
    <property type="match status" value="1"/>
</dbReference>
<dbReference type="GO" id="GO:0003908">
    <property type="term" value="F:methylated-DNA-[protein]-cysteine S-methyltransferase activity"/>
    <property type="evidence" value="ECO:0007669"/>
    <property type="project" value="UniProtKB-UniRule"/>
</dbReference>
<evidence type="ECO:0000256" key="7">
    <source>
        <dbReference type="ARBA" id="ARBA00049348"/>
    </source>
</evidence>
<evidence type="ECO:0000256" key="8">
    <source>
        <dbReference type="HAMAP-Rule" id="MF_00772"/>
    </source>
</evidence>
<evidence type="ECO:0000313" key="11">
    <source>
        <dbReference type="EMBL" id="CUR37838.1"/>
    </source>
</evidence>
<dbReference type="InterPro" id="IPR023546">
    <property type="entry name" value="MGMT"/>
</dbReference>
<dbReference type="Pfam" id="PF01035">
    <property type="entry name" value="DNA_binding_1"/>
    <property type="match status" value="1"/>
</dbReference>
<gene>
    <name evidence="11" type="ORF">LRLP16767_LRPG3B_01637</name>
</gene>
<organism evidence="11">
    <name type="scientific">Limosilactobacillus reuteri</name>
    <name type="common">Lactobacillus reuteri</name>
    <dbReference type="NCBI Taxonomy" id="1598"/>
    <lineage>
        <taxon>Bacteria</taxon>
        <taxon>Bacillati</taxon>
        <taxon>Bacillota</taxon>
        <taxon>Bacilli</taxon>
        <taxon>Lactobacillales</taxon>
        <taxon>Lactobacillaceae</taxon>
        <taxon>Limosilactobacillus</taxon>
    </lineage>
</organism>
<dbReference type="CDD" id="cd06445">
    <property type="entry name" value="ATase"/>
    <property type="match status" value="1"/>
</dbReference>
<keyword evidence="6 8" id="KW-0234">DNA repair</keyword>
<dbReference type="NCBIfam" id="TIGR00589">
    <property type="entry name" value="ogt"/>
    <property type="match status" value="1"/>
</dbReference>
<reference evidence="11" key="1">
    <citation type="submission" date="2015-10" db="EMBL/GenBank/DDBJ databases">
        <authorList>
            <person name="Gilbert D.G."/>
        </authorList>
    </citation>
    <scope>NUCLEOTIDE SEQUENCE</scope>
    <source>
        <strain evidence="11">Pg-3b</strain>
    </source>
</reference>
<dbReference type="InterPro" id="IPR036217">
    <property type="entry name" value="MethylDNA_cys_MeTrfase_DNAb"/>
</dbReference>
<proteinExistence type="inferred from homology"/>
<evidence type="ECO:0000256" key="2">
    <source>
        <dbReference type="ARBA" id="ARBA00008711"/>
    </source>
</evidence>
<dbReference type="InterPro" id="IPR014048">
    <property type="entry name" value="MethylDNA_cys_MeTrfase_DNA-bd"/>
</dbReference>
<keyword evidence="5 8" id="KW-0227">DNA damage</keyword>
<evidence type="ECO:0000256" key="3">
    <source>
        <dbReference type="ARBA" id="ARBA00022603"/>
    </source>
</evidence>
<name>A0A0U5JP47_LIMRT</name>
<dbReference type="EC" id="2.1.1.63" evidence="8"/>
<accession>A0A0U5JP47</accession>
<dbReference type="Pfam" id="PF02870">
    <property type="entry name" value="Methyltransf_1N"/>
    <property type="match status" value="1"/>
</dbReference>
<evidence type="ECO:0000256" key="1">
    <source>
        <dbReference type="ARBA" id="ARBA00001286"/>
    </source>
</evidence>
<comment type="miscellaneous">
    <text evidence="8">This enzyme catalyzes only one turnover and therefore is not strictly catalytic. According to one definition, an enzyme is a biocatalyst that acts repeatedly and over many reaction cycles.</text>
</comment>
<dbReference type="GO" id="GO:0006307">
    <property type="term" value="P:DNA alkylation repair"/>
    <property type="evidence" value="ECO:0007669"/>
    <property type="project" value="UniProtKB-UniRule"/>
</dbReference>
<evidence type="ECO:0000256" key="5">
    <source>
        <dbReference type="ARBA" id="ARBA00022763"/>
    </source>
</evidence>
<dbReference type="HAMAP" id="MF_00772">
    <property type="entry name" value="OGT"/>
    <property type="match status" value="1"/>
</dbReference>
<evidence type="ECO:0000259" key="10">
    <source>
        <dbReference type="Pfam" id="PF02870"/>
    </source>
</evidence>
<dbReference type="Gene3D" id="3.30.160.70">
    <property type="entry name" value="Methylated DNA-protein cysteine methyltransferase domain"/>
    <property type="match status" value="1"/>
</dbReference>
<dbReference type="GO" id="GO:0032259">
    <property type="term" value="P:methylation"/>
    <property type="evidence" value="ECO:0007669"/>
    <property type="project" value="UniProtKB-KW"/>
</dbReference>
<protein>
    <recommendedName>
        <fullName evidence="8">Methylated-DNA--protein-cysteine methyltransferase</fullName>
        <ecNumber evidence="8">2.1.1.63</ecNumber>
    </recommendedName>
    <alternativeName>
        <fullName evidence="8">6-O-methylguanine-DNA methyltransferase</fullName>
        <shortName evidence="8">MGMT</shortName>
    </alternativeName>
    <alternativeName>
        <fullName evidence="8">O-6-methylguanine-DNA-alkyltransferase</fullName>
    </alternativeName>
</protein>
<comment type="caution">
    <text evidence="8">Lacks conserved residue(s) required for the propagation of feature annotation.</text>
</comment>
<dbReference type="InterPro" id="IPR008332">
    <property type="entry name" value="MethylG_MeTrfase_N"/>
</dbReference>
<dbReference type="RefSeq" id="WP_229281219.1">
    <property type="nucleotide sequence ID" value="NZ_CP196424.1"/>
</dbReference>
<evidence type="ECO:0000256" key="6">
    <source>
        <dbReference type="ARBA" id="ARBA00023204"/>
    </source>
</evidence>
<feature type="domain" description="Methylguanine DNA methyltransferase ribonuclease-like" evidence="10">
    <location>
        <begin position="7"/>
        <end position="58"/>
    </location>
</feature>
<sequence>MIARFNYSSPLGKIGIQADKYGITEVKFVDQPEEDISNPNYPSIKEAVRWLDDYFLGNVPSTYPQFHLSGTDFQQKVWQQLRQIPYGRTVTYGQLAQRINSSPRAVGNAVGKNPILLFIPGHRVLGQNGKLTGYSGGLERKKKLLAIENIKL</sequence>
<dbReference type="GO" id="GO:0005737">
    <property type="term" value="C:cytoplasm"/>
    <property type="evidence" value="ECO:0007669"/>
    <property type="project" value="UniProtKB-SubCell"/>
</dbReference>
<dbReference type="Gene3D" id="1.10.10.10">
    <property type="entry name" value="Winged helix-like DNA-binding domain superfamily/Winged helix DNA-binding domain"/>
    <property type="match status" value="1"/>
</dbReference>